<dbReference type="EMBL" id="VSSQ01082779">
    <property type="protein sequence ID" value="MPN31297.1"/>
    <property type="molecule type" value="Genomic_DNA"/>
</dbReference>
<protein>
    <submittedName>
        <fullName evidence="1">Uncharacterized protein</fullName>
    </submittedName>
</protein>
<gene>
    <name evidence="1" type="ORF">SDC9_178771</name>
</gene>
<name>A0A645GX57_9ZZZZ</name>
<organism evidence="1">
    <name type="scientific">bioreactor metagenome</name>
    <dbReference type="NCBI Taxonomy" id="1076179"/>
    <lineage>
        <taxon>unclassified sequences</taxon>
        <taxon>metagenomes</taxon>
        <taxon>ecological metagenomes</taxon>
    </lineage>
</organism>
<evidence type="ECO:0000313" key="1">
    <source>
        <dbReference type="EMBL" id="MPN31297.1"/>
    </source>
</evidence>
<reference evidence="1" key="1">
    <citation type="submission" date="2019-08" db="EMBL/GenBank/DDBJ databases">
        <authorList>
            <person name="Kucharzyk K."/>
            <person name="Murdoch R.W."/>
            <person name="Higgins S."/>
            <person name="Loffler F."/>
        </authorList>
    </citation>
    <scope>NUCLEOTIDE SEQUENCE</scope>
</reference>
<proteinExistence type="predicted"/>
<comment type="caution">
    <text evidence="1">The sequence shown here is derived from an EMBL/GenBank/DDBJ whole genome shotgun (WGS) entry which is preliminary data.</text>
</comment>
<dbReference type="AlphaFoldDB" id="A0A645GX57"/>
<sequence length="109" mass="12412">MQPSEEAEHVVYIKLLIQLDIAGQKSDTFAHRLRFLLNLVAIHIDLSPGRLYQCGNTPESRSLSRAVGTQKPIDLPFFCLQAQIIHRCLQRILRLGFGHLLFIQLIHLG</sequence>
<accession>A0A645GX57</accession>